<organism evidence="2 3">
    <name type="scientific">Mariniradius sediminis</name>
    <dbReference type="NCBI Taxonomy" id="2909237"/>
    <lineage>
        <taxon>Bacteria</taxon>
        <taxon>Pseudomonadati</taxon>
        <taxon>Bacteroidota</taxon>
        <taxon>Cytophagia</taxon>
        <taxon>Cytophagales</taxon>
        <taxon>Cyclobacteriaceae</taxon>
        <taxon>Mariniradius</taxon>
    </lineage>
</organism>
<feature type="chain" id="PRO_5045051093" evidence="1">
    <location>
        <begin position="25"/>
        <end position="378"/>
    </location>
</feature>
<keyword evidence="3" id="KW-1185">Reference proteome</keyword>
<keyword evidence="1" id="KW-0732">Signal</keyword>
<dbReference type="EMBL" id="JAKEVZ010000002">
    <property type="protein sequence ID" value="MCF1750029.1"/>
    <property type="molecule type" value="Genomic_DNA"/>
</dbReference>
<dbReference type="RefSeq" id="WP_234860168.1">
    <property type="nucleotide sequence ID" value="NZ_JAKEVZ010000002.1"/>
</dbReference>
<feature type="signal peptide" evidence="1">
    <location>
        <begin position="1"/>
        <end position="24"/>
    </location>
</feature>
<accession>A0ABS9BQG1</accession>
<reference evidence="2 3" key="1">
    <citation type="submission" date="2022-01" db="EMBL/GenBank/DDBJ databases">
        <title>Mariniradius saccharolyticus sp. nov., isolated from sediment of a river.</title>
        <authorList>
            <person name="Liu H."/>
        </authorList>
    </citation>
    <scope>NUCLEOTIDE SEQUENCE [LARGE SCALE GENOMIC DNA]</scope>
    <source>
        <strain evidence="2 3">RY-2</strain>
    </source>
</reference>
<protein>
    <submittedName>
        <fullName evidence="2">DcaP family trimeric outer membrane transporter</fullName>
    </submittedName>
</protein>
<comment type="caution">
    <text evidence="2">The sequence shown here is derived from an EMBL/GenBank/DDBJ whole genome shotgun (WGS) entry which is preliminary data.</text>
</comment>
<evidence type="ECO:0000256" key="1">
    <source>
        <dbReference type="SAM" id="SignalP"/>
    </source>
</evidence>
<name>A0ABS9BQG1_9BACT</name>
<proteinExistence type="predicted"/>
<sequence>MKAKTVRVSFVILFNVLFATSGFAQENKPKSNWFNLYGFGRTNFVWDNQDLGRSDLFVPANIKVGQPRNPNFFIGAKQTRIGIDFHQTVGDEELFIKLEGDFHNDASDATGIFRMRHALVKYKFAMIGMDWSNFFDIDANPIAVDFEGPNSSTLARTPQIMFATYRSKNRLAISFENPIEKITLGGNITALPERFPDVIGSYRVNGDFGFVKGAALFREVRYESDQARSVFGYGFTILSALKIGDSDRLKFQGVTGNGIARYIQGAVNLNYDAIFNGTPEMESLHMTGANISYQHFWAKHIHSSLTAGWLGVADNPNLKPSDYKSSLYGSANIFWDAIQNLSFGWEALAGQRTNIDGSSGSALRLQMNATYKFNHSNK</sequence>
<evidence type="ECO:0000313" key="2">
    <source>
        <dbReference type="EMBL" id="MCF1750029.1"/>
    </source>
</evidence>
<dbReference type="Proteomes" id="UP001201449">
    <property type="component" value="Unassembled WGS sequence"/>
</dbReference>
<dbReference type="InterPro" id="IPR045748">
    <property type="entry name" value="DcaP"/>
</dbReference>
<dbReference type="Pfam" id="PF19577">
    <property type="entry name" value="DcaP"/>
    <property type="match status" value="1"/>
</dbReference>
<evidence type="ECO:0000313" key="3">
    <source>
        <dbReference type="Proteomes" id="UP001201449"/>
    </source>
</evidence>
<gene>
    <name evidence="2" type="ORF">L0U89_03025</name>
</gene>